<dbReference type="AlphaFoldDB" id="A0A2M3ZM69"/>
<sequence length="79" mass="9035">MYVCFDDFLLFFFSTMNQRILLLVVVFYRVCMCASFSQPPLPGAFMTAASLLQISVLRANTTLPANNHCSILQYQMLQE</sequence>
<keyword evidence="1" id="KW-0472">Membrane</keyword>
<accession>A0A2M3ZM69</accession>
<protein>
    <submittedName>
        <fullName evidence="2">Uncharacterized protein</fullName>
    </submittedName>
</protein>
<name>A0A2M3ZM69_9DIPT</name>
<evidence type="ECO:0000313" key="2">
    <source>
        <dbReference type="EMBL" id="MBW29508.1"/>
    </source>
</evidence>
<evidence type="ECO:0000256" key="1">
    <source>
        <dbReference type="SAM" id="Phobius"/>
    </source>
</evidence>
<feature type="transmembrane region" description="Helical" evidence="1">
    <location>
        <begin position="20"/>
        <end position="37"/>
    </location>
</feature>
<keyword evidence="1" id="KW-0812">Transmembrane</keyword>
<reference evidence="2" key="1">
    <citation type="submission" date="2018-01" db="EMBL/GenBank/DDBJ databases">
        <title>An insight into the sialome of Amazonian anophelines.</title>
        <authorList>
            <person name="Ribeiro J.M."/>
            <person name="Scarpassa V."/>
            <person name="Calvo E."/>
        </authorList>
    </citation>
    <scope>NUCLEOTIDE SEQUENCE</scope>
    <source>
        <tissue evidence="2">Salivary glands</tissue>
    </source>
</reference>
<dbReference type="EMBL" id="GGFM01008757">
    <property type="protein sequence ID" value="MBW29508.1"/>
    <property type="molecule type" value="Transcribed_RNA"/>
</dbReference>
<keyword evidence="1" id="KW-1133">Transmembrane helix</keyword>
<organism evidence="2">
    <name type="scientific">Anopheles braziliensis</name>
    <dbReference type="NCBI Taxonomy" id="58242"/>
    <lineage>
        <taxon>Eukaryota</taxon>
        <taxon>Metazoa</taxon>
        <taxon>Ecdysozoa</taxon>
        <taxon>Arthropoda</taxon>
        <taxon>Hexapoda</taxon>
        <taxon>Insecta</taxon>
        <taxon>Pterygota</taxon>
        <taxon>Neoptera</taxon>
        <taxon>Endopterygota</taxon>
        <taxon>Diptera</taxon>
        <taxon>Nematocera</taxon>
        <taxon>Culicoidea</taxon>
        <taxon>Culicidae</taxon>
        <taxon>Anophelinae</taxon>
        <taxon>Anopheles</taxon>
    </lineage>
</organism>
<proteinExistence type="predicted"/>